<dbReference type="AlphaFoldDB" id="A0A4S8K7K2"/>
<dbReference type="InterPro" id="IPR003823">
    <property type="entry name" value="CP12_dom"/>
</dbReference>
<gene>
    <name evidence="3" type="ORF">C4D60_Mb08t29940</name>
</gene>
<dbReference type="GO" id="GO:0080153">
    <property type="term" value="P:negative regulation of reductive pentose-phosphate cycle"/>
    <property type="evidence" value="ECO:0007669"/>
    <property type="project" value="TreeGrafter"/>
</dbReference>
<feature type="compositionally biased region" description="Basic and acidic residues" evidence="1">
    <location>
        <begin position="83"/>
        <end position="104"/>
    </location>
</feature>
<accession>A0A4S8K7K2</accession>
<feature type="region of interest" description="Disordered" evidence="1">
    <location>
        <begin position="81"/>
        <end position="104"/>
    </location>
</feature>
<dbReference type="PANTHER" id="PTHR33921:SF15">
    <property type="entry name" value="CALVIN CYCLE PROTEIN CP12-2, CHLOROPLASTIC"/>
    <property type="match status" value="1"/>
</dbReference>
<keyword evidence="4" id="KW-1185">Reference proteome</keyword>
<proteinExistence type="predicted"/>
<dbReference type="EMBL" id="PYDT01000002">
    <property type="protein sequence ID" value="THU70907.1"/>
    <property type="molecule type" value="Genomic_DNA"/>
</dbReference>
<dbReference type="InterPro" id="IPR039314">
    <property type="entry name" value="CP12-like"/>
</dbReference>
<name>A0A4S8K7K2_MUSBA</name>
<evidence type="ECO:0000256" key="1">
    <source>
        <dbReference type="SAM" id="MobiDB-lite"/>
    </source>
</evidence>
<evidence type="ECO:0000259" key="2">
    <source>
        <dbReference type="SMART" id="SM01093"/>
    </source>
</evidence>
<dbReference type="Proteomes" id="UP000317650">
    <property type="component" value="Chromosome 8"/>
</dbReference>
<comment type="caution">
    <text evidence="3">The sequence shown here is derived from an EMBL/GenBank/DDBJ whole genome shotgun (WGS) entry which is preliminary data.</text>
</comment>
<feature type="domain" description="CP12" evidence="2">
    <location>
        <begin position="43"/>
        <end position="104"/>
    </location>
</feature>
<protein>
    <recommendedName>
        <fullName evidence="2">CP12 domain-containing protein</fullName>
    </recommendedName>
</protein>
<sequence>MTTTLAGQAPQAIVASPEAPSKDQSSPSELLLGCAHCKRPPTILEKLAESIRNAEEMCVEDAASEECTVAWDKVEELSTAASHARDKLMADDPLKNDYKDSPEV</sequence>
<evidence type="ECO:0000313" key="3">
    <source>
        <dbReference type="EMBL" id="THU70907.1"/>
    </source>
</evidence>
<dbReference type="GO" id="GO:0009507">
    <property type="term" value="C:chloroplast"/>
    <property type="evidence" value="ECO:0007669"/>
    <property type="project" value="TreeGrafter"/>
</dbReference>
<reference evidence="3 4" key="1">
    <citation type="journal article" date="2019" name="Nat. Plants">
        <title>Genome sequencing of Musa balbisiana reveals subgenome evolution and function divergence in polyploid bananas.</title>
        <authorList>
            <person name="Yao X."/>
        </authorList>
    </citation>
    <scope>NUCLEOTIDE SEQUENCE [LARGE SCALE GENOMIC DNA]</scope>
    <source>
        <strain evidence="4">cv. DH-PKW</strain>
        <tissue evidence="3">Leaves</tissue>
    </source>
</reference>
<dbReference type="SMART" id="SM01093">
    <property type="entry name" value="CP12"/>
    <property type="match status" value="1"/>
</dbReference>
<organism evidence="3 4">
    <name type="scientific">Musa balbisiana</name>
    <name type="common">Banana</name>
    <dbReference type="NCBI Taxonomy" id="52838"/>
    <lineage>
        <taxon>Eukaryota</taxon>
        <taxon>Viridiplantae</taxon>
        <taxon>Streptophyta</taxon>
        <taxon>Embryophyta</taxon>
        <taxon>Tracheophyta</taxon>
        <taxon>Spermatophyta</taxon>
        <taxon>Magnoliopsida</taxon>
        <taxon>Liliopsida</taxon>
        <taxon>Zingiberales</taxon>
        <taxon>Musaceae</taxon>
        <taxon>Musa</taxon>
    </lineage>
</organism>
<dbReference type="Pfam" id="PF02672">
    <property type="entry name" value="CP12"/>
    <property type="match status" value="1"/>
</dbReference>
<evidence type="ECO:0000313" key="4">
    <source>
        <dbReference type="Proteomes" id="UP000317650"/>
    </source>
</evidence>
<dbReference type="PANTHER" id="PTHR33921">
    <property type="entry name" value="CALVIN CYCLE PROTEIN CP12-2, CHLOROPLASTIC"/>
    <property type="match status" value="1"/>
</dbReference>
<feature type="region of interest" description="Disordered" evidence="1">
    <location>
        <begin position="1"/>
        <end position="28"/>
    </location>
</feature>